<organism evidence="1 2">
    <name type="scientific">Romanomermis culicivorax</name>
    <name type="common">Nematode worm</name>
    <dbReference type="NCBI Taxonomy" id="13658"/>
    <lineage>
        <taxon>Eukaryota</taxon>
        <taxon>Metazoa</taxon>
        <taxon>Ecdysozoa</taxon>
        <taxon>Nematoda</taxon>
        <taxon>Enoplea</taxon>
        <taxon>Dorylaimia</taxon>
        <taxon>Mermithida</taxon>
        <taxon>Mermithoidea</taxon>
        <taxon>Mermithidae</taxon>
        <taxon>Romanomermis</taxon>
    </lineage>
</organism>
<dbReference type="WBParaSite" id="nRc.2.0.1.t14769-RA">
    <property type="protein sequence ID" value="nRc.2.0.1.t14769-RA"/>
    <property type="gene ID" value="nRc.2.0.1.g14769"/>
</dbReference>
<accession>A0A915ILM1</accession>
<protein>
    <submittedName>
        <fullName evidence="2">Uncharacterized protein</fullName>
    </submittedName>
</protein>
<proteinExistence type="predicted"/>
<dbReference type="Proteomes" id="UP000887565">
    <property type="component" value="Unplaced"/>
</dbReference>
<evidence type="ECO:0000313" key="2">
    <source>
        <dbReference type="WBParaSite" id="nRc.2.0.1.t14769-RA"/>
    </source>
</evidence>
<dbReference type="AlphaFoldDB" id="A0A915ILM1"/>
<reference evidence="2" key="1">
    <citation type="submission" date="2022-11" db="UniProtKB">
        <authorList>
            <consortium name="WormBaseParasite"/>
        </authorList>
    </citation>
    <scope>IDENTIFICATION</scope>
</reference>
<sequence length="54" mass="6189">MTKSLAQLRNHQSFTELGGELINKVTAISYDKTTNQNERRKYWTTKVIDGDGDD</sequence>
<name>A0A915ILM1_ROMCU</name>
<evidence type="ECO:0000313" key="1">
    <source>
        <dbReference type="Proteomes" id="UP000887565"/>
    </source>
</evidence>
<keyword evidence="1" id="KW-1185">Reference proteome</keyword>